<dbReference type="RefSeq" id="WP_203860791.1">
    <property type="nucleotide sequence ID" value="NZ_BAAAZQ010000012.1"/>
</dbReference>
<evidence type="ECO:0000313" key="2">
    <source>
        <dbReference type="Proteomes" id="UP000621500"/>
    </source>
</evidence>
<name>A0ABQ4EXN3_9ACTN</name>
<dbReference type="EMBL" id="BONX01000044">
    <property type="protein sequence ID" value="GIG99433.1"/>
    <property type="molecule type" value="Genomic_DNA"/>
</dbReference>
<organism evidence="1 2">
    <name type="scientific">Plantactinospora mayteni</name>
    <dbReference type="NCBI Taxonomy" id="566021"/>
    <lineage>
        <taxon>Bacteria</taxon>
        <taxon>Bacillati</taxon>
        <taxon>Actinomycetota</taxon>
        <taxon>Actinomycetes</taxon>
        <taxon>Micromonosporales</taxon>
        <taxon>Micromonosporaceae</taxon>
        <taxon>Plantactinospora</taxon>
    </lineage>
</organism>
<proteinExistence type="predicted"/>
<keyword evidence="2" id="KW-1185">Reference proteome</keyword>
<evidence type="ECO:0000313" key="1">
    <source>
        <dbReference type="EMBL" id="GIG99433.1"/>
    </source>
</evidence>
<reference evidence="1 2" key="1">
    <citation type="submission" date="2021-01" db="EMBL/GenBank/DDBJ databases">
        <title>Whole genome shotgun sequence of Plantactinospora mayteni NBRC 109088.</title>
        <authorList>
            <person name="Komaki H."/>
            <person name="Tamura T."/>
        </authorList>
    </citation>
    <scope>NUCLEOTIDE SEQUENCE [LARGE SCALE GENOMIC DNA]</scope>
    <source>
        <strain evidence="1 2">NBRC 109088</strain>
    </source>
</reference>
<protein>
    <submittedName>
        <fullName evidence="1">Uncharacterized protein</fullName>
    </submittedName>
</protein>
<gene>
    <name evidence="1" type="ORF">Pma05_60060</name>
</gene>
<sequence>MIDCTKGERALELLPALPAIEHEHLGPRHRQRGAASRKDLAPYVVHGAKVRIHRWSIPVELFDEVAVGFSGCFELFFAVGQIGAEGNDLLFELRDVSFELFDVVGCAQSALAPDLIAEQFGELLLRREAARMFADGMSTVQVAAVLEVSTNRRTRGGGPELPAVRTRWPRRVRRARTAAPFRDRATGACRTADPGIVH</sequence>
<accession>A0ABQ4EXN3</accession>
<dbReference type="Proteomes" id="UP000621500">
    <property type="component" value="Unassembled WGS sequence"/>
</dbReference>
<comment type="caution">
    <text evidence="1">The sequence shown here is derived from an EMBL/GenBank/DDBJ whole genome shotgun (WGS) entry which is preliminary data.</text>
</comment>